<evidence type="ECO:0000313" key="1">
    <source>
        <dbReference type="EMBL" id="MPC74677.1"/>
    </source>
</evidence>
<comment type="caution">
    <text evidence="1">The sequence shown here is derived from an EMBL/GenBank/DDBJ whole genome shotgun (WGS) entry which is preliminary data.</text>
</comment>
<gene>
    <name evidence="1" type="ORF">E2C01_069049</name>
</gene>
<dbReference type="AlphaFoldDB" id="A0A5B7HZK2"/>
<organism evidence="1 2">
    <name type="scientific">Portunus trituberculatus</name>
    <name type="common">Swimming crab</name>
    <name type="synonym">Neptunus trituberculatus</name>
    <dbReference type="NCBI Taxonomy" id="210409"/>
    <lineage>
        <taxon>Eukaryota</taxon>
        <taxon>Metazoa</taxon>
        <taxon>Ecdysozoa</taxon>
        <taxon>Arthropoda</taxon>
        <taxon>Crustacea</taxon>
        <taxon>Multicrustacea</taxon>
        <taxon>Malacostraca</taxon>
        <taxon>Eumalacostraca</taxon>
        <taxon>Eucarida</taxon>
        <taxon>Decapoda</taxon>
        <taxon>Pleocyemata</taxon>
        <taxon>Brachyura</taxon>
        <taxon>Eubrachyura</taxon>
        <taxon>Portunoidea</taxon>
        <taxon>Portunidae</taxon>
        <taxon>Portuninae</taxon>
        <taxon>Portunus</taxon>
    </lineage>
</organism>
<accession>A0A5B7HZK2</accession>
<dbReference type="Proteomes" id="UP000324222">
    <property type="component" value="Unassembled WGS sequence"/>
</dbReference>
<proteinExistence type="predicted"/>
<reference evidence="1 2" key="1">
    <citation type="submission" date="2019-05" db="EMBL/GenBank/DDBJ databases">
        <title>Another draft genome of Portunus trituberculatus and its Hox gene families provides insights of decapod evolution.</title>
        <authorList>
            <person name="Jeong J.-H."/>
            <person name="Song I."/>
            <person name="Kim S."/>
            <person name="Choi T."/>
            <person name="Kim D."/>
            <person name="Ryu S."/>
            <person name="Kim W."/>
        </authorList>
    </citation>
    <scope>NUCLEOTIDE SEQUENCE [LARGE SCALE GENOMIC DNA]</scope>
    <source>
        <tissue evidence="1">Muscle</tissue>
    </source>
</reference>
<protein>
    <submittedName>
        <fullName evidence="1">Uncharacterized protein</fullName>
    </submittedName>
</protein>
<name>A0A5B7HZK2_PORTR</name>
<sequence length="124" mass="13710">MLECRSMNRVDKTEGREMALLGPEHRIYGDSMAVRTKTIKYLVEIFGNLIPVSSPDIPSATPQPRHAEVIDAFALQDNFLCSDTTGIPYAASPLTTRAAQEAPPTRFPLFCLLRSPTSPTTHIH</sequence>
<keyword evidence="2" id="KW-1185">Reference proteome</keyword>
<evidence type="ECO:0000313" key="2">
    <source>
        <dbReference type="Proteomes" id="UP000324222"/>
    </source>
</evidence>
<dbReference type="EMBL" id="VSRR010039460">
    <property type="protein sequence ID" value="MPC74677.1"/>
    <property type="molecule type" value="Genomic_DNA"/>
</dbReference>